<dbReference type="CDD" id="cd00317">
    <property type="entry name" value="cyclophilin"/>
    <property type="match status" value="1"/>
</dbReference>
<dbReference type="KEGG" id="cgh:CGC50_11370"/>
<dbReference type="PROSITE" id="PS50072">
    <property type="entry name" value="CSA_PPIASE_2"/>
    <property type="match status" value="1"/>
</dbReference>
<organism evidence="10 11">
    <name type="scientific">Capnocytophaga gingivalis</name>
    <dbReference type="NCBI Taxonomy" id="1017"/>
    <lineage>
        <taxon>Bacteria</taxon>
        <taxon>Pseudomonadati</taxon>
        <taxon>Bacteroidota</taxon>
        <taxon>Flavobacteriia</taxon>
        <taxon>Flavobacteriales</taxon>
        <taxon>Flavobacteriaceae</taxon>
        <taxon>Capnocytophaga</taxon>
    </lineage>
</organism>
<evidence type="ECO:0000256" key="2">
    <source>
        <dbReference type="ARBA" id="ARBA00013194"/>
    </source>
</evidence>
<name>A0A250FUE8_9FLAO</name>
<dbReference type="SUPFAM" id="SSF54534">
    <property type="entry name" value="FKBP-like"/>
    <property type="match status" value="1"/>
</dbReference>
<dbReference type="PROSITE" id="PS50059">
    <property type="entry name" value="FKBP_PPIASE"/>
    <property type="match status" value="1"/>
</dbReference>
<dbReference type="Pfam" id="PF00254">
    <property type="entry name" value="FKBP_C"/>
    <property type="match status" value="1"/>
</dbReference>
<dbReference type="InterPro" id="IPR046357">
    <property type="entry name" value="PPIase_dom_sf"/>
</dbReference>
<dbReference type="Gene3D" id="3.10.50.40">
    <property type="match status" value="1"/>
</dbReference>
<feature type="coiled-coil region" evidence="6">
    <location>
        <begin position="220"/>
        <end position="254"/>
    </location>
</feature>
<dbReference type="SUPFAM" id="SSF50891">
    <property type="entry name" value="Cyclophilin-like"/>
    <property type="match status" value="1"/>
</dbReference>
<dbReference type="Pfam" id="PF00160">
    <property type="entry name" value="Pro_isomerase"/>
    <property type="match status" value="1"/>
</dbReference>
<keyword evidence="7" id="KW-0732">Signal</keyword>
<evidence type="ECO:0000256" key="5">
    <source>
        <dbReference type="PROSITE-ProRule" id="PRU00277"/>
    </source>
</evidence>
<feature type="signal peptide" evidence="7">
    <location>
        <begin position="1"/>
        <end position="21"/>
    </location>
</feature>
<evidence type="ECO:0000313" key="11">
    <source>
        <dbReference type="Proteomes" id="UP000217250"/>
    </source>
</evidence>
<evidence type="ECO:0000259" key="8">
    <source>
        <dbReference type="PROSITE" id="PS50059"/>
    </source>
</evidence>
<gene>
    <name evidence="10" type="ORF">CGC50_11370</name>
</gene>
<keyword evidence="3 5" id="KW-0697">Rotamase</keyword>
<dbReference type="GeneID" id="84809147"/>
<evidence type="ECO:0000256" key="3">
    <source>
        <dbReference type="ARBA" id="ARBA00023110"/>
    </source>
</evidence>
<dbReference type="AlphaFoldDB" id="A0A250FUE8"/>
<dbReference type="PROSITE" id="PS51257">
    <property type="entry name" value="PROKAR_LIPOPROTEIN"/>
    <property type="match status" value="1"/>
</dbReference>
<dbReference type="EMBL" id="CP022386">
    <property type="protein sequence ID" value="ATA87688.1"/>
    <property type="molecule type" value="Genomic_DNA"/>
</dbReference>
<dbReference type="OMA" id="YFHYAGY"/>
<dbReference type="InterPro" id="IPR002130">
    <property type="entry name" value="Cyclophilin-type_PPIase_dom"/>
</dbReference>
<proteinExistence type="predicted"/>
<dbReference type="InterPro" id="IPR044666">
    <property type="entry name" value="Cyclophilin_A-like"/>
</dbReference>
<evidence type="ECO:0000256" key="7">
    <source>
        <dbReference type="SAM" id="SignalP"/>
    </source>
</evidence>
<dbReference type="Gene3D" id="2.40.100.10">
    <property type="entry name" value="Cyclophilin-like"/>
    <property type="match status" value="1"/>
</dbReference>
<evidence type="ECO:0000256" key="4">
    <source>
        <dbReference type="ARBA" id="ARBA00023235"/>
    </source>
</evidence>
<dbReference type="EC" id="5.2.1.8" evidence="2 5"/>
<dbReference type="RefSeq" id="WP_002667121.1">
    <property type="nucleotide sequence ID" value="NZ_CAUSZE010000022.1"/>
</dbReference>
<dbReference type="PRINTS" id="PR00153">
    <property type="entry name" value="CSAPPISMRASE"/>
</dbReference>
<dbReference type="InterPro" id="IPR001179">
    <property type="entry name" value="PPIase_FKBP_dom"/>
</dbReference>
<evidence type="ECO:0000313" key="10">
    <source>
        <dbReference type="EMBL" id="ATA87688.1"/>
    </source>
</evidence>
<evidence type="ECO:0000256" key="1">
    <source>
        <dbReference type="ARBA" id="ARBA00000971"/>
    </source>
</evidence>
<comment type="catalytic activity">
    <reaction evidence="1 5">
        <text>[protein]-peptidylproline (omega=180) = [protein]-peptidylproline (omega=0)</text>
        <dbReference type="Rhea" id="RHEA:16237"/>
        <dbReference type="Rhea" id="RHEA-COMP:10747"/>
        <dbReference type="Rhea" id="RHEA-COMP:10748"/>
        <dbReference type="ChEBI" id="CHEBI:83833"/>
        <dbReference type="ChEBI" id="CHEBI:83834"/>
        <dbReference type="EC" id="5.2.1.8"/>
    </reaction>
</comment>
<feature type="domain" description="PPIase cyclophilin-type" evidence="9">
    <location>
        <begin position="35"/>
        <end position="192"/>
    </location>
</feature>
<feature type="chain" id="PRO_5013281516" description="peptidylprolyl isomerase" evidence="7">
    <location>
        <begin position="22"/>
        <end position="384"/>
    </location>
</feature>
<reference evidence="11" key="1">
    <citation type="submission" date="2017-06" db="EMBL/GenBank/DDBJ databases">
        <title>Capnocytophaga spp. assemblies.</title>
        <authorList>
            <person name="Gulvik C.A."/>
        </authorList>
    </citation>
    <scope>NUCLEOTIDE SEQUENCE [LARGE SCALE GENOMIC DNA]</scope>
    <source>
        <strain evidence="11">H1496</strain>
    </source>
</reference>
<dbReference type="InterPro" id="IPR029000">
    <property type="entry name" value="Cyclophilin-like_dom_sf"/>
</dbReference>
<evidence type="ECO:0000256" key="6">
    <source>
        <dbReference type="SAM" id="Coils"/>
    </source>
</evidence>
<feature type="domain" description="PPIase FKBP-type" evidence="8">
    <location>
        <begin position="274"/>
        <end position="383"/>
    </location>
</feature>
<sequence length="384" mass="42805">MKKVKFWALLLPLLFVACKSAKYPDLKDGLYADIQTNHGDMLVELFYKATPGTVANFVSLAEGTNTYVADSLKGKRYYDGTKSHRVIKNFMLQAGDRTATGEGSPGYQFADEFVDSLKFTKKGQLAMANSGPATNGSQFFITEVATDWLTFRHTIFGQVVKGEEVISKITDEQTSKEDSRPKNPVIIKKIEIIRVGKDAQKWDAPKAFDAFMKEQDALAKKREEEAQEATKIRMEQAQRNLSLISEQEKQAKALPSGIKILSLNEGKGVKPQDGQKVLVNYAGYIRDTGMLFDSNIKEVAQENGVFDPQRAQDPQYGYMPYPWEYSQKVSLIAGFKEALLSMKVGDKLRVFIPAALAYGEQGIQGLIPPNSDLVFQIEIVDIAK</sequence>
<dbReference type="OrthoDB" id="9807797at2"/>
<protein>
    <recommendedName>
        <fullName evidence="2 5">peptidylprolyl isomerase</fullName>
        <ecNumber evidence="2 5">5.2.1.8</ecNumber>
    </recommendedName>
</protein>
<keyword evidence="4 5" id="KW-0413">Isomerase</keyword>
<dbReference type="PANTHER" id="PTHR45625:SF4">
    <property type="entry name" value="PEPTIDYLPROLYL ISOMERASE DOMAIN AND WD REPEAT-CONTAINING PROTEIN 1"/>
    <property type="match status" value="1"/>
</dbReference>
<dbReference type="GO" id="GO:0003755">
    <property type="term" value="F:peptidyl-prolyl cis-trans isomerase activity"/>
    <property type="evidence" value="ECO:0007669"/>
    <property type="project" value="UniProtKB-KW"/>
</dbReference>
<keyword evidence="6" id="KW-0175">Coiled coil</keyword>
<accession>A0A250FUE8</accession>
<dbReference type="Proteomes" id="UP000217250">
    <property type="component" value="Chromosome"/>
</dbReference>
<dbReference type="PANTHER" id="PTHR45625">
    <property type="entry name" value="PEPTIDYL-PROLYL CIS-TRANS ISOMERASE-RELATED"/>
    <property type="match status" value="1"/>
</dbReference>
<evidence type="ECO:0000259" key="9">
    <source>
        <dbReference type="PROSITE" id="PS50072"/>
    </source>
</evidence>